<dbReference type="GO" id="GO:0005829">
    <property type="term" value="C:cytosol"/>
    <property type="evidence" value="ECO:0007669"/>
    <property type="project" value="TreeGrafter"/>
</dbReference>
<dbReference type="InterPro" id="IPR002201">
    <property type="entry name" value="Glyco_trans_9"/>
</dbReference>
<dbReference type="PANTHER" id="PTHR30160:SF7">
    <property type="entry name" value="ADP-HEPTOSE--LPS HEPTOSYLTRANSFERASE 2"/>
    <property type="match status" value="1"/>
</dbReference>
<keyword evidence="2 4" id="KW-0808">Transferase</keyword>
<accession>A0A6J4VY47</accession>
<protein>
    <submittedName>
        <fullName evidence="4">ADP-heptose--lipooligosaccharide heptosyltransferase II</fullName>
    </submittedName>
</protein>
<feature type="region of interest" description="Disordered" evidence="3">
    <location>
        <begin position="1"/>
        <end position="20"/>
    </location>
</feature>
<evidence type="ECO:0000256" key="1">
    <source>
        <dbReference type="ARBA" id="ARBA00022676"/>
    </source>
</evidence>
<dbReference type="AlphaFoldDB" id="A0A6J4VY47"/>
<organism evidence="4">
    <name type="scientific">uncultured Thermomicrobiales bacterium</name>
    <dbReference type="NCBI Taxonomy" id="1645740"/>
    <lineage>
        <taxon>Bacteria</taxon>
        <taxon>Pseudomonadati</taxon>
        <taxon>Thermomicrobiota</taxon>
        <taxon>Thermomicrobia</taxon>
        <taxon>Thermomicrobiales</taxon>
        <taxon>environmental samples</taxon>
    </lineage>
</organism>
<dbReference type="Gene3D" id="3.40.50.2000">
    <property type="entry name" value="Glycogen Phosphorylase B"/>
    <property type="match status" value="2"/>
</dbReference>
<dbReference type="GO" id="GO:0008713">
    <property type="term" value="F:ADP-heptose-lipopolysaccharide heptosyltransferase activity"/>
    <property type="evidence" value="ECO:0007669"/>
    <property type="project" value="TreeGrafter"/>
</dbReference>
<gene>
    <name evidence="4" type="ORF">AVDCRST_MAG18-4904</name>
</gene>
<name>A0A6J4VY47_9BACT</name>
<sequence length="406" mass="43347">MASTPPPYHRRGGRHFDPPAGDFPIPRRILVVKLFALGDMLNITPALRALRKRYPEARITVLATRGGAAGLQRSPYVDDVLLFDKTLFDSVGGSLSLRALLVGLRFALDLRRRRYDTLVLLHHLVTGWGTLKYLALAFWCGAPVRAGLDNGRGWFLTHRVRDEGFGAIDERRYWLRIVATLGAISDDDRPHFTVTDADRAAGARLLAAHPDGGGGAIVAIHPTNGTYGSGRQWPAGRFAAVADRLAREQGMRIVLVGVEVGEIGRVAAVMGAPVLNLAGRTDLPTLAGVLLNVDLLLGNDSSVAHLAAALGTPTLALFGPSNDRAWLPWGARHVTLPRAVGELSPLPDAHALAVRGSDPHAPCLYNGFGPGNPDGCPGCRCLDLIDAARITALAAHLLARGRTPTA</sequence>
<reference evidence="4" key="1">
    <citation type="submission" date="2020-02" db="EMBL/GenBank/DDBJ databases">
        <authorList>
            <person name="Meier V. D."/>
        </authorList>
    </citation>
    <scope>NUCLEOTIDE SEQUENCE</scope>
    <source>
        <strain evidence="4">AVDCRST_MAG18</strain>
    </source>
</reference>
<dbReference type="EMBL" id="CADCWN010000394">
    <property type="protein sequence ID" value="CAA9590206.1"/>
    <property type="molecule type" value="Genomic_DNA"/>
</dbReference>
<proteinExistence type="predicted"/>
<dbReference type="Pfam" id="PF01075">
    <property type="entry name" value="Glyco_transf_9"/>
    <property type="match status" value="1"/>
</dbReference>
<dbReference type="CDD" id="cd03789">
    <property type="entry name" value="GT9_LPS_heptosyltransferase"/>
    <property type="match status" value="1"/>
</dbReference>
<keyword evidence="1" id="KW-0328">Glycosyltransferase</keyword>
<evidence type="ECO:0000256" key="3">
    <source>
        <dbReference type="SAM" id="MobiDB-lite"/>
    </source>
</evidence>
<dbReference type="InterPro" id="IPR051199">
    <property type="entry name" value="LPS_LOS_Heptosyltrfase"/>
</dbReference>
<evidence type="ECO:0000313" key="4">
    <source>
        <dbReference type="EMBL" id="CAA9590206.1"/>
    </source>
</evidence>
<dbReference type="GO" id="GO:0009244">
    <property type="term" value="P:lipopolysaccharide core region biosynthetic process"/>
    <property type="evidence" value="ECO:0007669"/>
    <property type="project" value="TreeGrafter"/>
</dbReference>
<dbReference type="SUPFAM" id="SSF53756">
    <property type="entry name" value="UDP-Glycosyltransferase/glycogen phosphorylase"/>
    <property type="match status" value="1"/>
</dbReference>
<dbReference type="PANTHER" id="PTHR30160">
    <property type="entry name" value="TETRAACYLDISACCHARIDE 4'-KINASE-RELATED"/>
    <property type="match status" value="1"/>
</dbReference>
<evidence type="ECO:0000256" key="2">
    <source>
        <dbReference type="ARBA" id="ARBA00022679"/>
    </source>
</evidence>